<accession>A0ABR2BUW8</accession>
<sequence length="121" mass="13718">MLILGSVQSSVQIWMFNIDTGEWTEKYRVTLKELGKHPQLDHLRTVLFPSNRSIFSLLTLQPGSDDGVIIWTPNLIFCYYLNSHNLVSLQCSNVLNGALDRRLTGIPFTRCLASLGFARHP</sequence>
<reference evidence="1 2" key="1">
    <citation type="journal article" date="2024" name="G3 (Bethesda)">
        <title>Genome assembly of Hibiscus sabdariffa L. provides insights into metabolisms of medicinal natural products.</title>
        <authorList>
            <person name="Kim T."/>
        </authorList>
    </citation>
    <scope>NUCLEOTIDE SEQUENCE [LARGE SCALE GENOMIC DNA]</scope>
    <source>
        <strain evidence="1">TK-2024</strain>
        <tissue evidence="1">Old leaves</tissue>
    </source>
</reference>
<evidence type="ECO:0000313" key="1">
    <source>
        <dbReference type="EMBL" id="KAK8510944.1"/>
    </source>
</evidence>
<evidence type="ECO:0000313" key="2">
    <source>
        <dbReference type="Proteomes" id="UP001472677"/>
    </source>
</evidence>
<dbReference type="Proteomes" id="UP001472677">
    <property type="component" value="Unassembled WGS sequence"/>
</dbReference>
<organism evidence="1 2">
    <name type="scientific">Hibiscus sabdariffa</name>
    <name type="common">roselle</name>
    <dbReference type="NCBI Taxonomy" id="183260"/>
    <lineage>
        <taxon>Eukaryota</taxon>
        <taxon>Viridiplantae</taxon>
        <taxon>Streptophyta</taxon>
        <taxon>Embryophyta</taxon>
        <taxon>Tracheophyta</taxon>
        <taxon>Spermatophyta</taxon>
        <taxon>Magnoliopsida</taxon>
        <taxon>eudicotyledons</taxon>
        <taxon>Gunneridae</taxon>
        <taxon>Pentapetalae</taxon>
        <taxon>rosids</taxon>
        <taxon>malvids</taxon>
        <taxon>Malvales</taxon>
        <taxon>Malvaceae</taxon>
        <taxon>Malvoideae</taxon>
        <taxon>Hibiscus</taxon>
    </lineage>
</organism>
<gene>
    <name evidence="1" type="ORF">V6N12_036857</name>
</gene>
<evidence type="ECO:0008006" key="3">
    <source>
        <dbReference type="Google" id="ProtNLM"/>
    </source>
</evidence>
<protein>
    <recommendedName>
        <fullName evidence="3">F-box associated domain-containing protein</fullName>
    </recommendedName>
</protein>
<proteinExistence type="predicted"/>
<name>A0ABR2BUW8_9ROSI</name>
<comment type="caution">
    <text evidence="1">The sequence shown here is derived from an EMBL/GenBank/DDBJ whole genome shotgun (WGS) entry which is preliminary data.</text>
</comment>
<keyword evidence="2" id="KW-1185">Reference proteome</keyword>
<dbReference type="EMBL" id="JBBPBM010000080">
    <property type="protein sequence ID" value="KAK8510944.1"/>
    <property type="molecule type" value="Genomic_DNA"/>
</dbReference>